<reference evidence="2 3" key="1">
    <citation type="submission" date="2024-06" db="EMBL/GenBank/DDBJ databases">
        <title>The Natural Products Discovery Center: Release of the First 8490 Sequenced Strains for Exploring Actinobacteria Biosynthetic Diversity.</title>
        <authorList>
            <person name="Kalkreuter E."/>
            <person name="Kautsar S.A."/>
            <person name="Yang D."/>
            <person name="Bader C.D."/>
            <person name="Teijaro C.N."/>
            <person name="Fluegel L."/>
            <person name="Davis C.M."/>
            <person name="Simpson J.R."/>
            <person name="Lauterbach L."/>
            <person name="Steele A.D."/>
            <person name="Gui C."/>
            <person name="Meng S."/>
            <person name="Li G."/>
            <person name="Viehrig K."/>
            <person name="Ye F."/>
            <person name="Su P."/>
            <person name="Kiefer A.F."/>
            <person name="Nichols A."/>
            <person name="Cepeda A.J."/>
            <person name="Yan W."/>
            <person name="Fan B."/>
            <person name="Jiang Y."/>
            <person name="Adhikari A."/>
            <person name="Zheng C.-J."/>
            <person name="Schuster L."/>
            <person name="Cowan T.M."/>
            <person name="Smanski M.J."/>
            <person name="Chevrette M.G."/>
            <person name="De Carvalho L.P.S."/>
            <person name="Shen B."/>
        </authorList>
    </citation>
    <scope>NUCLEOTIDE SEQUENCE [LARGE SCALE GENOMIC DNA]</scope>
    <source>
        <strain evidence="2 3">NPDC048946</strain>
    </source>
</reference>
<dbReference type="EMBL" id="JBEZFP010000010">
    <property type="protein sequence ID" value="MEU8133065.1"/>
    <property type="molecule type" value="Genomic_DNA"/>
</dbReference>
<comment type="caution">
    <text evidence="2">The sequence shown here is derived from an EMBL/GenBank/DDBJ whole genome shotgun (WGS) entry which is preliminary data.</text>
</comment>
<protein>
    <submittedName>
        <fullName evidence="2">Uncharacterized protein</fullName>
    </submittedName>
</protein>
<feature type="compositionally biased region" description="Pro residues" evidence="1">
    <location>
        <begin position="40"/>
        <end position="54"/>
    </location>
</feature>
<feature type="region of interest" description="Disordered" evidence="1">
    <location>
        <begin position="1"/>
        <end position="65"/>
    </location>
</feature>
<evidence type="ECO:0000313" key="3">
    <source>
        <dbReference type="Proteomes" id="UP001551482"/>
    </source>
</evidence>
<evidence type="ECO:0000256" key="1">
    <source>
        <dbReference type="SAM" id="MobiDB-lite"/>
    </source>
</evidence>
<dbReference type="Proteomes" id="UP001551482">
    <property type="component" value="Unassembled WGS sequence"/>
</dbReference>
<organism evidence="2 3">
    <name type="scientific">Streptodolium elevatio</name>
    <dbReference type="NCBI Taxonomy" id="3157996"/>
    <lineage>
        <taxon>Bacteria</taxon>
        <taxon>Bacillati</taxon>
        <taxon>Actinomycetota</taxon>
        <taxon>Actinomycetes</taxon>
        <taxon>Kitasatosporales</taxon>
        <taxon>Streptomycetaceae</taxon>
        <taxon>Streptodolium</taxon>
    </lineage>
</organism>
<dbReference type="RefSeq" id="WP_358349922.1">
    <property type="nucleotide sequence ID" value="NZ_JBEZFP010000010.1"/>
</dbReference>
<name>A0ABV3DBD5_9ACTN</name>
<accession>A0ABV3DBD5</accession>
<gene>
    <name evidence="2" type="ORF">AB0C36_06110</name>
</gene>
<sequence>MADQPPPGRAPEPTGPPAPEPTGVAPTGAAPTRPGTPGTPATPSPAPGVNPYPTDPRYLPGIDPARAGKYTVQSGLLLPAASRADGCADSLLALSAGLAQGAPAGMAGFRTATQAGSLADSWSRELALVSEAARQCATKIRTTTNAYLEAEARNAGNLR</sequence>
<proteinExistence type="predicted"/>
<keyword evidence="3" id="KW-1185">Reference proteome</keyword>
<feature type="compositionally biased region" description="Pro residues" evidence="1">
    <location>
        <begin position="1"/>
        <end position="20"/>
    </location>
</feature>
<feature type="compositionally biased region" description="Low complexity" evidence="1">
    <location>
        <begin position="21"/>
        <end position="39"/>
    </location>
</feature>
<evidence type="ECO:0000313" key="2">
    <source>
        <dbReference type="EMBL" id="MEU8133065.1"/>
    </source>
</evidence>